<feature type="binding site" evidence="3">
    <location>
        <position position="121"/>
    </location>
    <ligand>
        <name>a divalent metal cation</name>
        <dbReference type="ChEBI" id="CHEBI:60240"/>
    </ligand>
</feature>
<dbReference type="Pfam" id="PF05163">
    <property type="entry name" value="DinB"/>
    <property type="match status" value="1"/>
</dbReference>
<dbReference type="EMBL" id="JMQA01000018">
    <property type="protein sequence ID" value="KFN10623.1"/>
    <property type="molecule type" value="Genomic_DNA"/>
</dbReference>
<dbReference type="PANTHER" id="PTHR37302">
    <property type="entry name" value="SLR1116 PROTEIN"/>
    <property type="match status" value="1"/>
</dbReference>
<dbReference type="HOGENOM" id="CLU_142841_0_0_9"/>
<dbReference type="OrthoDB" id="25666at2"/>
<dbReference type="InterPro" id="IPR007837">
    <property type="entry name" value="DinB"/>
</dbReference>
<accession>A0A090ZJR8</accession>
<dbReference type="InterPro" id="IPR034660">
    <property type="entry name" value="DinB/YfiT-like"/>
</dbReference>
<feature type="binding site" evidence="3">
    <location>
        <position position="125"/>
    </location>
    <ligand>
        <name>a divalent metal cation</name>
        <dbReference type="ChEBI" id="CHEBI:60240"/>
    </ligand>
</feature>
<evidence type="ECO:0000256" key="1">
    <source>
        <dbReference type="ARBA" id="ARBA00008635"/>
    </source>
</evidence>
<dbReference type="GeneID" id="77011818"/>
<comment type="caution">
    <text evidence="4">The sequence shown here is derived from an EMBL/GenBank/DDBJ whole genome shotgun (WGS) entry which is preliminary data.</text>
</comment>
<dbReference type="Gene3D" id="1.20.120.450">
    <property type="entry name" value="dinb family like domain"/>
    <property type="match status" value="1"/>
</dbReference>
<keyword evidence="6" id="KW-1185">Reference proteome</keyword>
<reference evidence="4 6" key="1">
    <citation type="submission" date="2014-04" db="EMBL/GenBank/DDBJ databases">
        <authorList>
            <person name="Bishop-Lilly K.A."/>
            <person name="Broomall S.M."/>
            <person name="Chain P.S."/>
            <person name="Chertkov O."/>
            <person name="Coyne S.R."/>
            <person name="Daligault H.E."/>
            <person name="Davenport K.W."/>
            <person name="Erkkila T."/>
            <person name="Frey K.G."/>
            <person name="Gibbons H.S."/>
            <person name="Gu W."/>
            <person name="Jaissle J."/>
            <person name="Johnson S.L."/>
            <person name="Koroleva G.I."/>
            <person name="Ladner J.T."/>
            <person name="Lo C.-C."/>
            <person name="Minogue T.D."/>
            <person name="Munk C."/>
            <person name="Palacios G.F."/>
            <person name="Redden C.L."/>
            <person name="Rosenzweig C.N."/>
            <person name="Scholz M.B."/>
            <person name="Teshima H."/>
            <person name="Xu Y."/>
        </authorList>
    </citation>
    <scope>NUCLEOTIDE SEQUENCE [LARGE SCALE GENOMIC DNA]</scope>
    <source>
        <strain evidence="4 6">8244</strain>
    </source>
</reference>
<dbReference type="AlphaFoldDB" id="A0A090ZJR8"/>
<organism evidence="4 6">
    <name type="scientific">Paenibacillus macerans</name>
    <name type="common">Bacillus macerans</name>
    <dbReference type="NCBI Taxonomy" id="44252"/>
    <lineage>
        <taxon>Bacteria</taxon>
        <taxon>Bacillati</taxon>
        <taxon>Bacillota</taxon>
        <taxon>Bacilli</taxon>
        <taxon>Bacillales</taxon>
        <taxon>Paenibacillaceae</taxon>
        <taxon>Paenibacillus</taxon>
    </lineage>
</organism>
<dbReference type="GO" id="GO:0046872">
    <property type="term" value="F:metal ion binding"/>
    <property type="evidence" value="ECO:0007669"/>
    <property type="project" value="UniProtKB-KW"/>
</dbReference>
<proteinExistence type="inferred from homology"/>
<dbReference type="STRING" id="44252.DJ90_1076"/>
<evidence type="ECO:0000256" key="2">
    <source>
        <dbReference type="ARBA" id="ARBA00022723"/>
    </source>
</evidence>
<protein>
    <submittedName>
        <fullName evidence="5">DUF664 domain-containing protein</fullName>
    </submittedName>
</protein>
<evidence type="ECO:0000313" key="7">
    <source>
        <dbReference type="Proteomes" id="UP000442469"/>
    </source>
</evidence>
<evidence type="ECO:0000313" key="4">
    <source>
        <dbReference type="EMBL" id="KFN10623.1"/>
    </source>
</evidence>
<reference evidence="5 7" key="2">
    <citation type="submission" date="2019-11" db="EMBL/GenBank/DDBJ databases">
        <title>Draft genome sequences of five Paenibacillus species of dairy origin.</title>
        <authorList>
            <person name="Olajide A.M."/>
            <person name="Chen S."/>
            <person name="Lapointe G."/>
        </authorList>
    </citation>
    <scope>NUCLEOTIDE SEQUENCE [LARGE SCALE GENOMIC DNA]</scope>
    <source>
        <strain evidence="5 7">3CT49</strain>
    </source>
</reference>
<sequence>MLKMFQYNWQVRDEWFAWCEDLPEEELRRKRVGGVGSILETLFHIADVEWSWIRVIQGKPDFQEPLEQYNTLAKAKALSAEFHKEVADFLDTWTDDMEGLPVTDGTRHFTAGEILRHVIAHEIHHIGQLSVWSRELGRAPVSANFIERGIV</sequence>
<dbReference type="RefSeq" id="WP_036620268.1">
    <property type="nucleotide sequence ID" value="NZ_CP086393.1"/>
</dbReference>
<dbReference type="Proteomes" id="UP000442469">
    <property type="component" value="Unassembled WGS sequence"/>
</dbReference>
<evidence type="ECO:0000313" key="5">
    <source>
        <dbReference type="EMBL" id="MUG22093.1"/>
    </source>
</evidence>
<dbReference type="PANTHER" id="PTHR37302:SF3">
    <property type="entry name" value="DAMAGE-INDUCIBLE PROTEIN DINB"/>
    <property type="match status" value="1"/>
</dbReference>
<gene>
    <name evidence="4" type="ORF">DJ90_1076</name>
    <name evidence="5" type="ORF">GNQ08_06585</name>
</gene>
<comment type="similarity">
    <text evidence="1">Belongs to the DinB family.</text>
</comment>
<dbReference type="PATRIC" id="fig|44252.3.peg.1541"/>
<keyword evidence="2 3" id="KW-0479">Metal-binding</keyword>
<evidence type="ECO:0000256" key="3">
    <source>
        <dbReference type="PIRSR" id="PIRSR607837-1"/>
    </source>
</evidence>
<name>A0A090ZJR8_PAEMA</name>
<dbReference type="SUPFAM" id="SSF109854">
    <property type="entry name" value="DinB/YfiT-like putative metalloenzymes"/>
    <property type="match status" value="1"/>
</dbReference>
<dbReference type="EMBL" id="WNZZ01000003">
    <property type="protein sequence ID" value="MUG22093.1"/>
    <property type="molecule type" value="Genomic_DNA"/>
</dbReference>
<evidence type="ECO:0000313" key="6">
    <source>
        <dbReference type="Proteomes" id="UP000029278"/>
    </source>
</evidence>
<feature type="binding site" evidence="3">
    <location>
        <position position="44"/>
    </location>
    <ligand>
        <name>a divalent metal cation</name>
        <dbReference type="ChEBI" id="CHEBI:60240"/>
    </ligand>
</feature>
<dbReference type="Proteomes" id="UP000029278">
    <property type="component" value="Unassembled WGS sequence"/>
</dbReference>